<dbReference type="InterPro" id="IPR011049">
    <property type="entry name" value="Serralysin-like_metalloprot_C"/>
</dbReference>
<dbReference type="InterPro" id="IPR050557">
    <property type="entry name" value="RTX_toxin/Mannuronan_C5-epim"/>
</dbReference>
<proteinExistence type="predicted"/>
<dbReference type="InterPro" id="IPR001343">
    <property type="entry name" value="Hemolysn_Ca-bd"/>
</dbReference>
<organism evidence="3 4">
    <name type="scientific">Arboricoccus pini</name>
    <dbReference type="NCBI Taxonomy" id="1963835"/>
    <lineage>
        <taxon>Bacteria</taxon>
        <taxon>Pseudomonadati</taxon>
        <taxon>Pseudomonadota</taxon>
        <taxon>Alphaproteobacteria</taxon>
        <taxon>Geminicoccales</taxon>
        <taxon>Geminicoccaceae</taxon>
        <taxon>Arboricoccus</taxon>
    </lineage>
</organism>
<keyword evidence="2" id="KW-0964">Secreted</keyword>
<comment type="subcellular location">
    <subcellularLocation>
        <location evidence="1">Secreted</location>
    </subcellularLocation>
</comment>
<sequence length="235" mass="24534">MADYVGTLGDDLTVYEQGTPPVTQFDDVQIGKLGDDHLRGAGGNDLLFGDTGNDFLEGGKGIDLVIGADGNDNLHGNDGQDTLYGGKGNDVLFGGAGDDTLIGNQGIDTLTGGAGADRFIIRGRESSDIGGAVHDGIEIVQKQTITDLHFDQGDKLQLDGFVLNGQDLTQSLHLGNGIGSQASLDNVVATLDKAYADGVIAYDPTVQEGNNLHLFLQDKAGELHEVVLNHYGTPA</sequence>
<dbReference type="OrthoDB" id="7305593at2"/>
<dbReference type="Pfam" id="PF00353">
    <property type="entry name" value="HemolysinCabind"/>
    <property type="match status" value="2"/>
</dbReference>
<dbReference type="Gene3D" id="2.150.10.10">
    <property type="entry name" value="Serralysin-like metalloprotease, C-terminal"/>
    <property type="match status" value="2"/>
</dbReference>
<evidence type="ECO:0000256" key="1">
    <source>
        <dbReference type="ARBA" id="ARBA00004613"/>
    </source>
</evidence>
<dbReference type="RefSeq" id="WP_088559911.1">
    <property type="nucleotide sequence ID" value="NZ_FYEH01000002.1"/>
</dbReference>
<name>A0A212QMS8_9PROT</name>
<dbReference type="SUPFAM" id="SSF51120">
    <property type="entry name" value="beta-Roll"/>
    <property type="match status" value="1"/>
</dbReference>
<evidence type="ECO:0000256" key="2">
    <source>
        <dbReference type="ARBA" id="ARBA00022525"/>
    </source>
</evidence>
<protein>
    <submittedName>
        <fullName evidence="3">Hemolysin-type calcium-binding repeat-containing protein</fullName>
    </submittedName>
</protein>
<dbReference type="PRINTS" id="PR00313">
    <property type="entry name" value="CABNDNGRPT"/>
</dbReference>
<dbReference type="EMBL" id="FYEH01000002">
    <property type="protein sequence ID" value="SNB60667.1"/>
    <property type="molecule type" value="Genomic_DNA"/>
</dbReference>
<dbReference type="GO" id="GO:0005509">
    <property type="term" value="F:calcium ion binding"/>
    <property type="evidence" value="ECO:0007669"/>
    <property type="project" value="InterPro"/>
</dbReference>
<accession>A0A212QMS8</accession>
<dbReference type="GO" id="GO:0005576">
    <property type="term" value="C:extracellular region"/>
    <property type="evidence" value="ECO:0007669"/>
    <property type="project" value="UniProtKB-SubCell"/>
</dbReference>
<dbReference type="Proteomes" id="UP000197065">
    <property type="component" value="Unassembled WGS sequence"/>
</dbReference>
<reference evidence="3 4" key="1">
    <citation type="submission" date="2017-06" db="EMBL/GenBank/DDBJ databases">
        <authorList>
            <person name="Kim H.J."/>
            <person name="Triplett B.A."/>
        </authorList>
    </citation>
    <scope>NUCLEOTIDE SEQUENCE [LARGE SCALE GENOMIC DNA]</scope>
    <source>
        <strain evidence="3 4">B29T1</strain>
    </source>
</reference>
<dbReference type="InterPro" id="IPR018511">
    <property type="entry name" value="Hemolysin-typ_Ca-bd_CS"/>
</dbReference>
<dbReference type="PROSITE" id="PS00330">
    <property type="entry name" value="HEMOLYSIN_CALCIUM"/>
    <property type="match status" value="2"/>
</dbReference>
<dbReference type="PANTHER" id="PTHR38340:SF1">
    <property type="entry name" value="S-LAYER PROTEIN"/>
    <property type="match status" value="1"/>
</dbReference>
<gene>
    <name evidence="3" type="ORF">SAMN07250955_10217</name>
</gene>
<evidence type="ECO:0000313" key="4">
    <source>
        <dbReference type="Proteomes" id="UP000197065"/>
    </source>
</evidence>
<keyword evidence="4" id="KW-1185">Reference proteome</keyword>
<dbReference type="AlphaFoldDB" id="A0A212QMS8"/>
<evidence type="ECO:0000313" key="3">
    <source>
        <dbReference type="EMBL" id="SNB60667.1"/>
    </source>
</evidence>
<dbReference type="PANTHER" id="PTHR38340">
    <property type="entry name" value="S-LAYER PROTEIN"/>
    <property type="match status" value="1"/>
</dbReference>